<dbReference type="Gene3D" id="3.40.50.1820">
    <property type="entry name" value="alpha/beta hydrolase"/>
    <property type="match status" value="1"/>
</dbReference>
<dbReference type="Pfam" id="PF00561">
    <property type="entry name" value="Abhydrolase_1"/>
    <property type="match status" value="1"/>
</dbReference>
<dbReference type="InterPro" id="IPR000073">
    <property type="entry name" value="AB_hydrolase_1"/>
</dbReference>
<dbReference type="AlphaFoldDB" id="A0A399ESA2"/>
<dbReference type="EC" id="3.1.1.24" evidence="3"/>
<dbReference type="RefSeq" id="WP_119277327.1">
    <property type="nucleotide sequence ID" value="NZ_QWLA01000027.1"/>
</dbReference>
<feature type="domain" description="AB hydrolase-1" evidence="2">
    <location>
        <begin position="27"/>
        <end position="254"/>
    </location>
</feature>
<dbReference type="PANTHER" id="PTHR43798:SF31">
    <property type="entry name" value="AB HYDROLASE SUPERFAMILY PROTEIN YCLE"/>
    <property type="match status" value="1"/>
</dbReference>
<dbReference type="GO" id="GO:0016020">
    <property type="term" value="C:membrane"/>
    <property type="evidence" value="ECO:0007669"/>
    <property type="project" value="TreeGrafter"/>
</dbReference>
<dbReference type="EMBL" id="QWLA01000027">
    <property type="protein sequence ID" value="RIH86685.1"/>
    <property type="molecule type" value="Genomic_DNA"/>
</dbReference>
<dbReference type="InterPro" id="IPR050266">
    <property type="entry name" value="AB_hydrolase_sf"/>
</dbReference>
<dbReference type="PRINTS" id="PR00111">
    <property type="entry name" value="ABHYDROLASE"/>
</dbReference>
<reference evidence="3 4" key="1">
    <citation type="submission" date="2018-08" db="EMBL/GenBank/DDBJ databases">
        <title>Meiothermus roseus NBRC 110900 genome sequencing project.</title>
        <authorList>
            <person name="Da Costa M.S."/>
            <person name="Albuquerque L."/>
            <person name="Raposo P."/>
            <person name="Froufe H.J.C."/>
            <person name="Barroso C.S."/>
            <person name="Egas C."/>
        </authorList>
    </citation>
    <scope>NUCLEOTIDE SEQUENCE [LARGE SCALE GENOMIC DNA]</scope>
    <source>
        <strain evidence="3 4">NBRC 110900</strain>
    </source>
</reference>
<evidence type="ECO:0000259" key="2">
    <source>
        <dbReference type="Pfam" id="PF00561"/>
    </source>
</evidence>
<dbReference type="SUPFAM" id="SSF53474">
    <property type="entry name" value="alpha/beta-Hydrolases"/>
    <property type="match status" value="1"/>
</dbReference>
<accession>A0A399ESA2</accession>
<protein>
    <submittedName>
        <fullName evidence="3">3-oxoadipate enol-lactonase 2</fullName>
        <ecNumber evidence="3">3.1.1.24</ecNumber>
    </submittedName>
</protein>
<dbReference type="GO" id="GO:0047570">
    <property type="term" value="F:3-oxoadipate enol-lactonase activity"/>
    <property type="evidence" value="ECO:0007669"/>
    <property type="project" value="UniProtKB-EC"/>
</dbReference>
<organism evidence="3 4">
    <name type="scientific">Calidithermus roseus</name>
    <dbReference type="NCBI Taxonomy" id="1644118"/>
    <lineage>
        <taxon>Bacteria</taxon>
        <taxon>Thermotogati</taxon>
        <taxon>Deinococcota</taxon>
        <taxon>Deinococci</taxon>
        <taxon>Thermales</taxon>
        <taxon>Thermaceae</taxon>
        <taxon>Calidithermus</taxon>
    </lineage>
</organism>
<evidence type="ECO:0000256" key="1">
    <source>
        <dbReference type="ARBA" id="ARBA00022801"/>
    </source>
</evidence>
<keyword evidence="4" id="KW-1185">Reference proteome</keyword>
<dbReference type="PANTHER" id="PTHR43798">
    <property type="entry name" value="MONOACYLGLYCEROL LIPASE"/>
    <property type="match status" value="1"/>
</dbReference>
<evidence type="ECO:0000313" key="3">
    <source>
        <dbReference type="EMBL" id="RIH86685.1"/>
    </source>
</evidence>
<comment type="caution">
    <text evidence="3">The sequence shown here is derived from an EMBL/GenBank/DDBJ whole genome shotgun (WGS) entry which is preliminary data.</text>
</comment>
<evidence type="ECO:0000313" key="4">
    <source>
        <dbReference type="Proteomes" id="UP000265341"/>
    </source>
</evidence>
<gene>
    <name evidence="3" type="primary">catD_2</name>
    <name evidence="3" type="ORF">Mrose_01676</name>
</gene>
<name>A0A399ESA2_9DEIN</name>
<keyword evidence="1 3" id="KW-0378">Hydrolase</keyword>
<sequence>MYKEGQGAFCDINGARLYYEIAGLGTPIVLIHGFGLDLRMWDDQFGVLAEDHRVLRYDARGFGNSSLPNGATYTHADDLNALLEFLNIEAATIIGLSMGGRIALNFTLNFAPRVRKLVLVDSALNGFQWSPEWQALWQSMQRVAVERSSKAANALWLAHPLFAPAREHPHVRARLAQMVGDYSGWHWNHQDSHRPTPNPDEGRLGELNVPTLVLVGERDLPDFHRIADILHRGIKGARREIIPGVGHMSNMEAPEHFNRAMFSFLRAFAA</sequence>
<dbReference type="OrthoDB" id="9805423at2"/>
<dbReference type="InterPro" id="IPR029058">
    <property type="entry name" value="AB_hydrolase_fold"/>
</dbReference>
<proteinExistence type="predicted"/>
<dbReference type="Proteomes" id="UP000265341">
    <property type="component" value="Unassembled WGS sequence"/>
</dbReference>